<accession>A0A6L3N5C9</accession>
<dbReference type="EMBL" id="VZOK01000005">
    <property type="protein sequence ID" value="KAB0640329.1"/>
    <property type="molecule type" value="Genomic_DNA"/>
</dbReference>
<sequence length="61" mass="7264">MAKNIEAATYKLAALFIRFKQTPFYLTVFRIRFSAVAYRRDRPIAPRFPLPSPLRPRFFID</sequence>
<gene>
    <name evidence="1" type="ORF">F7R25_04660</name>
</gene>
<evidence type="ECO:0000313" key="2">
    <source>
        <dbReference type="Proteomes" id="UP000473470"/>
    </source>
</evidence>
<protein>
    <submittedName>
        <fullName evidence="1">Uncharacterized protein</fullName>
    </submittedName>
</protein>
<dbReference type="AlphaFoldDB" id="A0A6L3N5C9"/>
<name>A0A6L3N5C9_9BURK</name>
<comment type="caution">
    <text evidence="1">The sequence shown here is derived from an EMBL/GenBank/DDBJ whole genome shotgun (WGS) entry which is preliminary data.</text>
</comment>
<dbReference type="RefSeq" id="WP_150998577.1">
    <property type="nucleotide sequence ID" value="NZ_CABVPM010000066.1"/>
</dbReference>
<dbReference type="Proteomes" id="UP000473470">
    <property type="component" value="Unassembled WGS sequence"/>
</dbReference>
<evidence type="ECO:0000313" key="1">
    <source>
        <dbReference type="EMBL" id="KAB0640329.1"/>
    </source>
</evidence>
<proteinExistence type="predicted"/>
<organism evidence="1 2">
    <name type="scientific">Burkholderia stagnalis</name>
    <dbReference type="NCBI Taxonomy" id="1503054"/>
    <lineage>
        <taxon>Bacteria</taxon>
        <taxon>Pseudomonadati</taxon>
        <taxon>Pseudomonadota</taxon>
        <taxon>Betaproteobacteria</taxon>
        <taxon>Burkholderiales</taxon>
        <taxon>Burkholderiaceae</taxon>
        <taxon>Burkholderia</taxon>
        <taxon>Burkholderia cepacia complex</taxon>
    </lineage>
</organism>
<reference evidence="1 2" key="1">
    <citation type="submission" date="2019-09" db="EMBL/GenBank/DDBJ databases">
        <title>Draft genome sequences of 48 bacterial type strains from the CCUG.</title>
        <authorList>
            <person name="Tunovic T."/>
            <person name="Pineiro-Iglesias B."/>
            <person name="Unosson C."/>
            <person name="Inganas E."/>
            <person name="Ohlen M."/>
            <person name="Cardew S."/>
            <person name="Jensie-Markopoulos S."/>
            <person name="Salva-Serra F."/>
            <person name="Jaen-Luchoro D."/>
            <person name="Karlsson R."/>
            <person name="Svensson-Stadler L."/>
            <person name="Chun J."/>
            <person name="Moore E."/>
        </authorList>
    </citation>
    <scope>NUCLEOTIDE SEQUENCE [LARGE SCALE GENOMIC DNA]</scope>
    <source>
        <strain evidence="1 2">CCUG 65686</strain>
    </source>
</reference>